<dbReference type="EMBL" id="CP090171">
    <property type="protein sequence ID" value="UJO22202.1"/>
    <property type="molecule type" value="Genomic_DNA"/>
</dbReference>
<feature type="transmembrane region" description="Helical" evidence="6">
    <location>
        <begin position="162"/>
        <end position="183"/>
    </location>
</feature>
<dbReference type="GO" id="GO:0022857">
    <property type="term" value="F:transmembrane transporter activity"/>
    <property type="evidence" value="ECO:0007669"/>
    <property type="project" value="InterPro"/>
</dbReference>
<reference evidence="8" key="2">
    <citation type="journal article" date="2022" name="Microb. Genom.">
        <title>A chromosome-scale genome assembly of the tomato pathogen Cladosporium fulvum reveals a compartmentalized genome architecture and the presence of a dispensable chromosome.</title>
        <authorList>
            <person name="Zaccaron A.Z."/>
            <person name="Chen L.H."/>
            <person name="Samaras A."/>
            <person name="Stergiopoulos I."/>
        </authorList>
    </citation>
    <scope>NUCLEOTIDE SEQUENCE</scope>
    <source>
        <strain evidence="8">Race5_Kim</strain>
    </source>
</reference>
<evidence type="ECO:0000259" key="7">
    <source>
        <dbReference type="PROSITE" id="PS50850"/>
    </source>
</evidence>
<dbReference type="PANTHER" id="PTHR23501">
    <property type="entry name" value="MAJOR FACILITATOR SUPERFAMILY"/>
    <property type="match status" value="1"/>
</dbReference>
<name>A0A9Q8PGY8_PASFU</name>
<dbReference type="GeneID" id="71989387"/>
<feature type="region of interest" description="Disordered" evidence="5">
    <location>
        <begin position="580"/>
        <end position="650"/>
    </location>
</feature>
<dbReference type="AlphaFoldDB" id="A0A9Q8PGY8"/>
<dbReference type="InterPro" id="IPR036259">
    <property type="entry name" value="MFS_trans_sf"/>
</dbReference>
<feature type="transmembrane region" description="Helical" evidence="6">
    <location>
        <begin position="448"/>
        <end position="468"/>
    </location>
</feature>
<evidence type="ECO:0000313" key="8">
    <source>
        <dbReference type="EMBL" id="UJO22202.1"/>
    </source>
</evidence>
<feature type="transmembrane region" description="Helical" evidence="6">
    <location>
        <begin position="225"/>
        <end position="244"/>
    </location>
</feature>
<dbReference type="Proteomes" id="UP000756132">
    <property type="component" value="Chromosome 9"/>
</dbReference>
<dbReference type="PANTHER" id="PTHR23501:SF78">
    <property type="entry name" value="MAJOR FACILITATOR SUPERFAMILY (MFS) PROFILE DOMAIN-CONTAINING PROTEIN-RELATED"/>
    <property type="match status" value="1"/>
</dbReference>
<feature type="transmembrane region" description="Helical" evidence="6">
    <location>
        <begin position="488"/>
        <end position="509"/>
    </location>
</feature>
<evidence type="ECO:0000256" key="5">
    <source>
        <dbReference type="SAM" id="MobiDB-lite"/>
    </source>
</evidence>
<dbReference type="InterPro" id="IPR011701">
    <property type="entry name" value="MFS"/>
</dbReference>
<dbReference type="RefSeq" id="XP_047766568.1">
    <property type="nucleotide sequence ID" value="XM_047908657.1"/>
</dbReference>
<evidence type="ECO:0000256" key="1">
    <source>
        <dbReference type="ARBA" id="ARBA00004141"/>
    </source>
</evidence>
<feature type="transmembrane region" description="Helical" evidence="6">
    <location>
        <begin position="265"/>
        <end position="285"/>
    </location>
</feature>
<comment type="subcellular location">
    <subcellularLocation>
        <location evidence="1">Membrane</location>
        <topology evidence="1">Multi-pass membrane protein</topology>
    </subcellularLocation>
</comment>
<feature type="transmembrane region" description="Helical" evidence="6">
    <location>
        <begin position="389"/>
        <end position="407"/>
    </location>
</feature>
<keyword evidence="4 6" id="KW-0472">Membrane</keyword>
<dbReference type="InterPro" id="IPR020846">
    <property type="entry name" value="MFS_dom"/>
</dbReference>
<sequence>MTGIESSTRLLNMSYQYGGTSMRMPPHVSMQADRLPQRPPRKSWSRLKAIVAPAKSPPNHALLTGWDLGLAVVALNFVNGVAFVDILGIGVIQSAVSDHYNGHDAVDWNTTSALIGAAVGQCILGYMSDVFTRRKMLLFAVALLFLGALGCASSASTSHAELLVLCRAICGVAVGSISNLVNISQNDICTEEQRLNLQGVQGTSVALGSIIGSLAAALLPHWRQLYFLEAALALVAIFAIYKFLPPNRDMPARSEIRKEVGRIDYLGILTGMGWLIPGLILLSKWRKFDTPVLVALSVVATLSAVLFGMLGSRTELADDQPKPPGLLRKLTCRRSRAIAPFRLFKNRTVAAIYAQNVLFGAAFYSFVYFVPVQAQVVRQEPALTGVYKLIPYFVTHAVWSTVSARVIKVFQSKGWVSYSVVMGFGFCCWTIAMALLGWDCTQPDFSHFYGFAVLVGFGTGSVFQNSVLAITKQVMSDDKAVALGTRNVLRFVGGAIGTGLSSMTMRTVVRHELPDRLDHVADSAVADHSYIKNLPEVDRALVRAANARGIAIVWYTFAGVLGLCAILCVLIKDRVAKKEEDEEKILRPGSSDSPIQPAPLDDEKSRPGSGNASMLSTPLPAYLGRNGSEDSVQRAHPAAPSVHSTPLGWL</sequence>
<evidence type="ECO:0000256" key="2">
    <source>
        <dbReference type="ARBA" id="ARBA00022692"/>
    </source>
</evidence>
<keyword evidence="9" id="KW-1185">Reference proteome</keyword>
<feature type="transmembrane region" description="Helical" evidence="6">
    <location>
        <begin position="552"/>
        <end position="571"/>
    </location>
</feature>
<feature type="transmembrane region" description="Helical" evidence="6">
    <location>
        <begin position="350"/>
        <end position="369"/>
    </location>
</feature>
<dbReference type="PROSITE" id="PS50850">
    <property type="entry name" value="MFS"/>
    <property type="match status" value="1"/>
</dbReference>
<dbReference type="SUPFAM" id="SSF103473">
    <property type="entry name" value="MFS general substrate transporter"/>
    <property type="match status" value="1"/>
</dbReference>
<dbReference type="Pfam" id="PF07690">
    <property type="entry name" value="MFS_1"/>
    <property type="match status" value="1"/>
</dbReference>
<gene>
    <name evidence="8" type="ORF">CLAFUR5_09509</name>
</gene>
<evidence type="ECO:0000256" key="4">
    <source>
        <dbReference type="ARBA" id="ARBA00023136"/>
    </source>
</evidence>
<dbReference type="OMA" id="CWTIAMA"/>
<dbReference type="GO" id="GO:0005886">
    <property type="term" value="C:plasma membrane"/>
    <property type="evidence" value="ECO:0007669"/>
    <property type="project" value="TreeGrafter"/>
</dbReference>
<feature type="domain" description="Major facilitator superfamily (MFS) profile" evidence="7">
    <location>
        <begin position="68"/>
        <end position="576"/>
    </location>
</feature>
<dbReference type="OrthoDB" id="10021397at2759"/>
<accession>A0A9Q8PGY8</accession>
<feature type="transmembrane region" description="Helical" evidence="6">
    <location>
        <begin position="414"/>
        <end position="436"/>
    </location>
</feature>
<proteinExistence type="predicted"/>
<feature type="transmembrane region" description="Helical" evidence="6">
    <location>
        <begin position="136"/>
        <end position="156"/>
    </location>
</feature>
<keyword evidence="3 6" id="KW-1133">Transmembrane helix</keyword>
<dbReference type="Gene3D" id="1.20.1250.20">
    <property type="entry name" value="MFS general substrate transporter like domains"/>
    <property type="match status" value="2"/>
</dbReference>
<dbReference type="KEGG" id="ffu:CLAFUR5_09509"/>
<organism evidence="8 9">
    <name type="scientific">Passalora fulva</name>
    <name type="common">Tomato leaf mold</name>
    <name type="synonym">Cladosporium fulvum</name>
    <dbReference type="NCBI Taxonomy" id="5499"/>
    <lineage>
        <taxon>Eukaryota</taxon>
        <taxon>Fungi</taxon>
        <taxon>Dikarya</taxon>
        <taxon>Ascomycota</taxon>
        <taxon>Pezizomycotina</taxon>
        <taxon>Dothideomycetes</taxon>
        <taxon>Dothideomycetidae</taxon>
        <taxon>Mycosphaerellales</taxon>
        <taxon>Mycosphaerellaceae</taxon>
        <taxon>Fulvia</taxon>
    </lineage>
</organism>
<evidence type="ECO:0000256" key="3">
    <source>
        <dbReference type="ARBA" id="ARBA00022989"/>
    </source>
</evidence>
<protein>
    <submittedName>
        <fullName evidence="8">Citrate exporter 1</fullName>
    </submittedName>
</protein>
<feature type="transmembrane region" description="Helical" evidence="6">
    <location>
        <begin position="195"/>
        <end position="219"/>
    </location>
</feature>
<evidence type="ECO:0000313" key="9">
    <source>
        <dbReference type="Proteomes" id="UP000756132"/>
    </source>
</evidence>
<reference evidence="8" key="1">
    <citation type="submission" date="2021-12" db="EMBL/GenBank/DDBJ databases">
        <authorList>
            <person name="Zaccaron A."/>
            <person name="Stergiopoulos I."/>
        </authorList>
    </citation>
    <scope>NUCLEOTIDE SEQUENCE</scope>
    <source>
        <strain evidence="8">Race5_Kim</strain>
    </source>
</reference>
<feature type="transmembrane region" description="Helical" evidence="6">
    <location>
        <begin position="291"/>
        <end position="310"/>
    </location>
</feature>
<evidence type="ECO:0000256" key="6">
    <source>
        <dbReference type="SAM" id="Phobius"/>
    </source>
</evidence>
<keyword evidence="2 6" id="KW-0812">Transmembrane</keyword>